<proteinExistence type="inferred from homology"/>
<evidence type="ECO:0000256" key="1">
    <source>
        <dbReference type="ARBA" id="ARBA00008721"/>
    </source>
</evidence>
<organism evidence="3 4">
    <name type="scientific">Moelleriella libera RCEF 2490</name>
    <dbReference type="NCBI Taxonomy" id="1081109"/>
    <lineage>
        <taxon>Eukaryota</taxon>
        <taxon>Fungi</taxon>
        <taxon>Dikarya</taxon>
        <taxon>Ascomycota</taxon>
        <taxon>Pezizomycotina</taxon>
        <taxon>Sordariomycetes</taxon>
        <taxon>Hypocreomycetidae</taxon>
        <taxon>Hypocreales</taxon>
        <taxon>Clavicipitaceae</taxon>
        <taxon>Moelleriella</taxon>
    </lineage>
</organism>
<comment type="similarity">
    <text evidence="1">Belongs to the peptidase M43B family.</text>
</comment>
<dbReference type="Gene3D" id="3.40.390.10">
    <property type="entry name" value="Collagenase (Catalytic Domain)"/>
    <property type="match status" value="1"/>
</dbReference>
<dbReference type="PANTHER" id="PTHR47466">
    <property type="match status" value="1"/>
</dbReference>
<evidence type="ECO:0000313" key="4">
    <source>
        <dbReference type="Proteomes" id="UP000078544"/>
    </source>
</evidence>
<protein>
    <submittedName>
        <fullName evidence="3">Pregnancy-associated plasma protein-A</fullName>
    </submittedName>
</protein>
<dbReference type="GO" id="GO:0008237">
    <property type="term" value="F:metallopeptidase activity"/>
    <property type="evidence" value="ECO:0007669"/>
    <property type="project" value="InterPro"/>
</dbReference>
<comment type="caution">
    <text evidence="3">The sequence shown here is derived from an EMBL/GenBank/DDBJ whole genome shotgun (WGS) entry which is preliminary data.</text>
</comment>
<accession>A0A167WX62</accession>
<dbReference type="InterPro" id="IPR024079">
    <property type="entry name" value="MetalloPept_cat_dom_sf"/>
</dbReference>
<reference evidence="3 4" key="1">
    <citation type="journal article" date="2016" name="Genome Biol. Evol.">
        <title>Divergent and convergent evolution of fungal pathogenicity.</title>
        <authorList>
            <person name="Shang Y."/>
            <person name="Xiao G."/>
            <person name="Zheng P."/>
            <person name="Cen K."/>
            <person name="Zhan S."/>
            <person name="Wang C."/>
        </authorList>
    </citation>
    <scope>NUCLEOTIDE SEQUENCE [LARGE SCALE GENOMIC DNA]</scope>
    <source>
        <strain evidence="3 4">RCEF 2490</strain>
    </source>
</reference>
<feature type="signal peptide" evidence="2">
    <location>
        <begin position="1"/>
        <end position="20"/>
    </location>
</feature>
<evidence type="ECO:0000256" key="2">
    <source>
        <dbReference type="SAM" id="SignalP"/>
    </source>
</evidence>
<dbReference type="AlphaFoldDB" id="A0A167WX62"/>
<feature type="chain" id="PRO_5007894197" evidence="2">
    <location>
        <begin position="21"/>
        <end position="268"/>
    </location>
</feature>
<dbReference type="SUPFAM" id="SSF55486">
    <property type="entry name" value="Metalloproteases ('zincins'), catalytic domain"/>
    <property type="match status" value="1"/>
</dbReference>
<dbReference type="OrthoDB" id="536211at2759"/>
<dbReference type="STRING" id="1081109.A0A167WX62"/>
<name>A0A167WX62_9HYPO</name>
<keyword evidence="2" id="KW-0732">Signal</keyword>
<dbReference type="EMBL" id="AZGY01000025">
    <property type="protein sequence ID" value="KZZ89377.1"/>
    <property type="molecule type" value="Genomic_DNA"/>
</dbReference>
<dbReference type="Proteomes" id="UP000078544">
    <property type="component" value="Unassembled WGS sequence"/>
</dbReference>
<gene>
    <name evidence="3" type="ORF">AAL_07676</name>
</gene>
<sequence>MRSYGLALTLGLVVASLARAGAINLDDWQDCQFSSPRVPDNNDTTAAETKSFELENYRTSRHDSFRNGEVTVDVHVHIVGRPKEAQGKKKEFLLTQSDVDSQMQVLNEKFRPANISFRLVGVDWTVSPLLPAYKDGLKDVALEGNFDYLLKGDASALNIYFVNTTRGVNGIYFAQENSPHRTVYVASDTKFGGSHPLNNLGIVTVHEVGHWLGLNTHTSTGRECLGSYKELMSSGHSWDYVAQHVEETDLRCDPRPSCRNYMASRVAE</sequence>
<evidence type="ECO:0000313" key="3">
    <source>
        <dbReference type="EMBL" id="KZZ89377.1"/>
    </source>
</evidence>
<keyword evidence="4" id="KW-1185">Reference proteome</keyword>
<dbReference type="PANTHER" id="PTHR47466:SF1">
    <property type="entry name" value="METALLOPROTEASE MEP1 (AFU_ORTHOLOGUE AFUA_1G07730)-RELATED"/>
    <property type="match status" value="1"/>
</dbReference>